<dbReference type="SUPFAM" id="SSF110857">
    <property type="entry name" value="Gamma-glutamyl cyclotransferase-like"/>
    <property type="match status" value="1"/>
</dbReference>
<dbReference type="InterPro" id="IPR036568">
    <property type="entry name" value="GGCT-like_sf"/>
</dbReference>
<dbReference type="KEGG" id="aym:YM304_36510"/>
<name>A0A6C7EG48_ILUCY</name>
<reference evidence="2 3" key="1">
    <citation type="journal article" date="2013" name="Int. J. Syst. Evol. Microbiol.">
        <title>Ilumatobacter nonamiense sp. nov. and Ilumatobacter coccineum sp. nov., isolated from seashore sand.</title>
        <authorList>
            <person name="Matsumoto A."/>
            <person name="Kasai H."/>
            <person name="Matsuo Y."/>
            <person name="Shizuri Y."/>
            <person name="Ichikawa N."/>
            <person name="Fujita N."/>
            <person name="Omura S."/>
            <person name="Takahashi Y."/>
        </authorList>
    </citation>
    <scope>NUCLEOTIDE SEQUENCE [LARGE SCALE GENOMIC DNA]</scope>
    <source>
        <strain evidence="3">NBRC 103263 / KCTC 29153 / YM16-304</strain>
    </source>
</reference>
<dbReference type="InterPro" id="IPR009288">
    <property type="entry name" value="AIG2-like_dom"/>
</dbReference>
<keyword evidence="3" id="KW-1185">Reference proteome</keyword>
<dbReference type="Gene3D" id="3.10.490.10">
    <property type="entry name" value="Gamma-glutamyl cyclotransferase-like"/>
    <property type="match status" value="1"/>
</dbReference>
<evidence type="ECO:0000313" key="3">
    <source>
        <dbReference type="Proteomes" id="UP000011863"/>
    </source>
</evidence>
<dbReference type="Pfam" id="PF06094">
    <property type="entry name" value="GGACT"/>
    <property type="match status" value="1"/>
</dbReference>
<evidence type="ECO:0000313" key="2">
    <source>
        <dbReference type="EMBL" id="BAN03965.1"/>
    </source>
</evidence>
<dbReference type="CDD" id="cd06661">
    <property type="entry name" value="GGCT_like"/>
    <property type="match status" value="1"/>
</dbReference>
<protein>
    <recommendedName>
        <fullName evidence="1">Gamma-glutamylcyclotransferase AIG2-like domain-containing protein</fullName>
    </recommendedName>
</protein>
<evidence type="ECO:0000259" key="1">
    <source>
        <dbReference type="Pfam" id="PF06094"/>
    </source>
</evidence>
<organism evidence="2 3">
    <name type="scientific">Ilumatobacter coccineus (strain NBRC 103263 / KCTC 29153 / YM16-304)</name>
    <dbReference type="NCBI Taxonomy" id="1313172"/>
    <lineage>
        <taxon>Bacteria</taxon>
        <taxon>Bacillati</taxon>
        <taxon>Actinomycetota</taxon>
        <taxon>Acidimicrobiia</taxon>
        <taxon>Acidimicrobiales</taxon>
        <taxon>Ilumatobacteraceae</taxon>
        <taxon>Ilumatobacter</taxon>
    </lineage>
</organism>
<feature type="domain" description="Gamma-glutamylcyclotransferase AIG2-like" evidence="1">
    <location>
        <begin position="21"/>
        <end position="138"/>
    </location>
</feature>
<dbReference type="EMBL" id="AP012057">
    <property type="protein sequence ID" value="BAN03965.1"/>
    <property type="molecule type" value="Genomic_DNA"/>
</dbReference>
<gene>
    <name evidence="2" type="ORF">YM304_36510</name>
</gene>
<dbReference type="InterPro" id="IPR013024">
    <property type="entry name" value="GGCT-like"/>
</dbReference>
<accession>A0A6C7EG48</accession>
<dbReference type="AlphaFoldDB" id="A0A6C7EG48"/>
<dbReference type="Proteomes" id="UP000011863">
    <property type="component" value="Chromosome"/>
</dbReference>
<proteinExistence type="predicted"/>
<sequence length="141" mass="15284">MTSIRHEQVEPSMSGEVITRLFVYGTLQPGDVRWHHLEPFVVDDGVADTVTGRVFDTGLDYPAAIFGDHAAPGGTIVGRTYTLDEASLADALAHLDEVEDTVGGRYHRVSVITGTGTTAWAYEYGGGLDLVEIVSGNWFDR</sequence>